<evidence type="ECO:0000313" key="1">
    <source>
        <dbReference type="EMBL" id="KAK4818523.1"/>
    </source>
</evidence>
<name>A0AAN7S501_MYCAM</name>
<gene>
    <name evidence="1" type="ORF">QYF61_014359</name>
</gene>
<dbReference type="EMBL" id="JAUNZN010000007">
    <property type="protein sequence ID" value="KAK4818523.1"/>
    <property type="molecule type" value="Genomic_DNA"/>
</dbReference>
<keyword evidence="2" id="KW-1185">Reference proteome</keyword>
<dbReference type="Proteomes" id="UP001333110">
    <property type="component" value="Unassembled WGS sequence"/>
</dbReference>
<protein>
    <submittedName>
        <fullName evidence="1">Uncharacterized protein</fullName>
    </submittedName>
</protein>
<proteinExistence type="predicted"/>
<reference evidence="1 2" key="1">
    <citation type="journal article" date="2023" name="J. Hered.">
        <title>Chromosome-level genome of the wood stork (Mycteria americana) provides insight into avian chromosome evolution.</title>
        <authorList>
            <person name="Flamio R. Jr."/>
            <person name="Ramstad K.M."/>
        </authorList>
    </citation>
    <scope>NUCLEOTIDE SEQUENCE [LARGE SCALE GENOMIC DNA]</scope>
    <source>
        <strain evidence="1">JAX WOST 10</strain>
    </source>
</reference>
<comment type="caution">
    <text evidence="1">The sequence shown here is derived from an EMBL/GenBank/DDBJ whole genome shotgun (WGS) entry which is preliminary data.</text>
</comment>
<organism evidence="1 2">
    <name type="scientific">Mycteria americana</name>
    <name type="common">Wood stork</name>
    <dbReference type="NCBI Taxonomy" id="33587"/>
    <lineage>
        <taxon>Eukaryota</taxon>
        <taxon>Metazoa</taxon>
        <taxon>Chordata</taxon>
        <taxon>Craniata</taxon>
        <taxon>Vertebrata</taxon>
        <taxon>Euteleostomi</taxon>
        <taxon>Archelosauria</taxon>
        <taxon>Archosauria</taxon>
        <taxon>Dinosauria</taxon>
        <taxon>Saurischia</taxon>
        <taxon>Theropoda</taxon>
        <taxon>Coelurosauria</taxon>
        <taxon>Aves</taxon>
        <taxon>Neognathae</taxon>
        <taxon>Neoaves</taxon>
        <taxon>Aequornithes</taxon>
        <taxon>Ciconiiformes</taxon>
        <taxon>Ciconiidae</taxon>
        <taxon>Mycteria</taxon>
    </lineage>
</organism>
<sequence length="208" mass="23359">MNIRKNFFTGDLALAQVAQEGCRVSILGDIQKASGRGPGQPALAPSALEKKYLTSKMKVLKSVTGLEEMSYEEQPRTLGLSSLEKRRLRGDLIALYSFLRRGSGEGGAELFSLVSSNRTHGSGSKPHQGRFRPDFRKHFFTERVVKHRDSFPGRWSMPQACQCLRGIWTMPLRTRFNFCSALKCVKQLANVGQMFKKSVPQSYGYTFT</sequence>
<dbReference type="AlphaFoldDB" id="A0AAN7S501"/>
<evidence type="ECO:0000313" key="2">
    <source>
        <dbReference type="Proteomes" id="UP001333110"/>
    </source>
</evidence>
<accession>A0AAN7S501</accession>